<reference evidence="5" key="1">
    <citation type="journal article" date="2019" name="Gigascience">
        <title>De novo genome assembly of the endangered Acer yangbiense, a plant species with extremely small populations endemic to Yunnan Province, China.</title>
        <authorList>
            <person name="Yang J."/>
            <person name="Wariss H.M."/>
            <person name="Tao L."/>
            <person name="Zhang R."/>
            <person name="Yun Q."/>
            <person name="Hollingsworth P."/>
            <person name="Dao Z."/>
            <person name="Luo G."/>
            <person name="Guo H."/>
            <person name="Ma Y."/>
            <person name="Sun W."/>
        </authorList>
    </citation>
    <scope>NUCLEOTIDE SEQUENCE [LARGE SCALE GENOMIC DNA]</scope>
    <source>
        <strain evidence="5">cv. Malutang</strain>
    </source>
</reference>
<dbReference type="InterPro" id="IPR044552">
    <property type="entry name" value="GLIP1-5/GLL25"/>
</dbReference>
<feature type="transmembrane region" description="Helical" evidence="3">
    <location>
        <begin position="969"/>
        <end position="994"/>
    </location>
</feature>
<comment type="similarity">
    <text evidence="1">Belongs to the 'GDSL' lipolytic enzyme family.</text>
</comment>
<dbReference type="EMBL" id="VAHF01000002">
    <property type="protein sequence ID" value="TXG68213.1"/>
    <property type="molecule type" value="Genomic_DNA"/>
</dbReference>
<comment type="caution">
    <text evidence="4">The sequence shown here is derived from an EMBL/GenBank/DDBJ whole genome shotgun (WGS) entry which is preliminary data.</text>
</comment>
<dbReference type="InterPro" id="IPR035669">
    <property type="entry name" value="SGNH_plant_lipase-like"/>
</dbReference>
<keyword evidence="2" id="KW-0732">Signal</keyword>
<feature type="transmembrane region" description="Helical" evidence="3">
    <location>
        <begin position="1000"/>
        <end position="1021"/>
    </location>
</feature>
<dbReference type="Pfam" id="PF00657">
    <property type="entry name" value="Lipase_GDSL"/>
    <property type="match status" value="3"/>
</dbReference>
<dbReference type="GO" id="GO:0016298">
    <property type="term" value="F:lipase activity"/>
    <property type="evidence" value="ECO:0007669"/>
    <property type="project" value="TreeGrafter"/>
</dbReference>
<organism evidence="4 5">
    <name type="scientific">Acer yangbiense</name>
    <dbReference type="NCBI Taxonomy" id="1000413"/>
    <lineage>
        <taxon>Eukaryota</taxon>
        <taxon>Viridiplantae</taxon>
        <taxon>Streptophyta</taxon>
        <taxon>Embryophyta</taxon>
        <taxon>Tracheophyta</taxon>
        <taxon>Spermatophyta</taxon>
        <taxon>Magnoliopsida</taxon>
        <taxon>eudicotyledons</taxon>
        <taxon>Gunneridae</taxon>
        <taxon>Pentapetalae</taxon>
        <taxon>rosids</taxon>
        <taxon>malvids</taxon>
        <taxon>Sapindales</taxon>
        <taxon>Sapindaceae</taxon>
        <taxon>Hippocastanoideae</taxon>
        <taxon>Acereae</taxon>
        <taxon>Acer</taxon>
    </lineage>
</organism>
<dbReference type="Gene3D" id="3.40.50.1110">
    <property type="entry name" value="SGNH hydrolase"/>
    <property type="match status" value="4"/>
</dbReference>
<dbReference type="InterPro" id="IPR036514">
    <property type="entry name" value="SGNH_hydro_sf"/>
</dbReference>
<dbReference type="PANTHER" id="PTHR45966:SF12">
    <property type="entry name" value="GDSL ESTERASE_LIPASE 1-LIKE ISOFORM X2"/>
    <property type="match status" value="1"/>
</dbReference>
<gene>
    <name evidence="4" type="ORF">EZV62_003148</name>
</gene>
<name>A0A5C7IG40_9ROSI</name>
<dbReference type="OrthoDB" id="850566at2759"/>
<sequence length="1362" mass="153605">MYLAMYANLPIWEVIISLMELALQVLEQLFLLKLIRPRNLNIRIQLGYLKEVANLLKEELGDTEAKNILENAVYLSSFGGVDYMAFINNAYTHFTQSKMEEYVKMVLGNLTEVTKEIFEMGGRKFAFQNVGPLGCQPELKQWELESQLSGFNYLNFDFFNALNDMTSHLENYGFKVSDIACCGTGSHRGSGCGRVTAYELCSDPILTRNNNFLNVSNKANFPPYGETFFKYPTGRFCDGRIIPDFTALHANLSLWRPYLSYQPGKHQFLNGANFASAGASVLPYNDPEVLHLDIQLGFFKNVASLWRQQLGDAEANKRLNNAVFLISIGGVDYFVSSSDYPNATESEKQEYVNWVIGNITYTITEIYETGGRKFAFQNVAPLGCTPEAKQTYNLTDDECAEELLEMATLHNNALFNAAKELEIQLPAFKYLIFDYYNLLYDRIKHPSKYGFEVSNIACCGGGAYRGSNCGIGEYELCSDPNKYLFFDGSHLSEHAYSQLSELLWSGGKNATAPLNMKQLIALEELDQEIVKFTDHLNIRIQLGYLKEVANLLKEELGDTEAKNILENAIYLSSFGGVDYMAFINNTYTHFTQSKMEEYVKMVLGNLTEARELESQLSGFNYLNFDFFNALNDMTSHLENYGNNNFLNVSSSFKANFPPYGETFFKYPTGRFCDGRNIPDFTALHANLSLWRPYLYDQPGKHQFLNGANFASAGAPVLSYVNPKVLYLDIQLGFFKNVASLWRQELGDAVANKRLNNAVVLISIGGIDYFAFWSEYPNATESEKQEYVNWVIGNITYTITEIYETGGRKFAFQNVAPLGCSPEAKQTNNLSDDECVEELLEMATLHNNALFNAAKELEIQLPAFKYLIFDYYNLLYDRIKHPSKYGFEVSNIACCGSGAYRGTDCGIGEYELCSDPNEYLFFDGDHLSERAYSQLSELLWSGGKNVTAPLNMKQLIALEELDQEIVNGSLFVVALVSIVLELAGCCFWVLLALALLGCLAVFPSVGFCACFALAVLFSLPAFRPMNKLLLFKKQFGASYKADYPPYGEAFFEYPTGRVSDGRIIPDFIALHANLSLWTPYLSDQPRKHKFLNGANFASAGATVLPFNDPELLHLDIQLAFFKNVASLWRQELGNAEANKRLNNAVFLISIGGVDYFLFPSDKPNATESEKHEYVNWVIGNITNTITEIYEMGGRKFAFQNVAPVGCAPAVKQTYHIREDECMEELLELPKLHNNALFNAVEELEIKLPEFKYLIFDYYSLVFDRVKHPFKYGIEVSNTACCGSGAYRGVDCGIGGYELCSDPNEYLYFDGNHLIERVYSQISELLWSGGKNVTKPLNMKQLIALEPHHEEIVKFSDHAMKSSK</sequence>
<dbReference type="FunFam" id="3.40.50.1110:FF:000003">
    <property type="entry name" value="GDSL esterase/lipase APG"/>
    <property type="match status" value="3"/>
</dbReference>
<dbReference type="InterPro" id="IPR001087">
    <property type="entry name" value="GDSL"/>
</dbReference>
<evidence type="ECO:0000256" key="3">
    <source>
        <dbReference type="SAM" id="Phobius"/>
    </source>
</evidence>
<accession>A0A5C7IG40</accession>
<keyword evidence="3" id="KW-0812">Transmembrane</keyword>
<dbReference type="Proteomes" id="UP000323000">
    <property type="component" value="Chromosome 2"/>
</dbReference>
<keyword evidence="3" id="KW-1133">Transmembrane helix</keyword>
<evidence type="ECO:0000313" key="4">
    <source>
        <dbReference type="EMBL" id="TXG68213.1"/>
    </source>
</evidence>
<evidence type="ECO:0000256" key="1">
    <source>
        <dbReference type="ARBA" id="ARBA00008668"/>
    </source>
</evidence>
<keyword evidence="5" id="KW-1185">Reference proteome</keyword>
<dbReference type="CDD" id="cd01837">
    <property type="entry name" value="SGNH_plant_lipase_like"/>
    <property type="match status" value="3"/>
</dbReference>
<evidence type="ECO:0000256" key="2">
    <source>
        <dbReference type="ARBA" id="ARBA00022729"/>
    </source>
</evidence>
<dbReference type="PANTHER" id="PTHR45966">
    <property type="entry name" value="GDSL-LIKE LIPASE/ACYLHYDROLASE"/>
    <property type="match status" value="1"/>
</dbReference>
<evidence type="ECO:0000313" key="5">
    <source>
        <dbReference type="Proteomes" id="UP000323000"/>
    </source>
</evidence>
<keyword evidence="3" id="KW-0472">Membrane</keyword>
<protein>
    <submittedName>
        <fullName evidence="4">Uncharacterized protein</fullName>
    </submittedName>
</protein>
<proteinExistence type="inferred from homology"/>